<dbReference type="EMBL" id="ML733762">
    <property type="protein sequence ID" value="KAB8212968.1"/>
    <property type="molecule type" value="Genomic_DNA"/>
</dbReference>
<gene>
    <name evidence="1" type="ORF">BDV33DRAFT_185772</name>
</gene>
<keyword evidence="2" id="KW-1185">Reference proteome</keyword>
<organism evidence="1 2">
    <name type="scientific">Aspergillus novoparasiticus</name>
    <dbReference type="NCBI Taxonomy" id="986946"/>
    <lineage>
        <taxon>Eukaryota</taxon>
        <taxon>Fungi</taxon>
        <taxon>Dikarya</taxon>
        <taxon>Ascomycota</taxon>
        <taxon>Pezizomycotina</taxon>
        <taxon>Eurotiomycetes</taxon>
        <taxon>Eurotiomycetidae</taxon>
        <taxon>Eurotiales</taxon>
        <taxon>Aspergillaceae</taxon>
        <taxon>Aspergillus</taxon>
        <taxon>Aspergillus subgen. Circumdati</taxon>
    </lineage>
</organism>
<reference evidence="1 2" key="1">
    <citation type="submission" date="2019-04" db="EMBL/GenBank/DDBJ databases">
        <title>Fungal friends and foes A comparative genomics study of 23 Aspergillus species from section Flavi.</title>
        <authorList>
            <consortium name="DOE Joint Genome Institute"/>
            <person name="Kjaerbolling I."/>
            <person name="Vesth T.C."/>
            <person name="Frisvad J.C."/>
            <person name="Nybo J.L."/>
            <person name="Theobald S."/>
            <person name="Kildgaard S."/>
            <person name="Petersen T.I."/>
            <person name="Kuo A."/>
            <person name="Sato A."/>
            <person name="Lyhne E.K."/>
            <person name="Kogle M.E."/>
            <person name="Wiebenga A."/>
            <person name="Kun R.S."/>
            <person name="Lubbers R.J."/>
            <person name="Makela M.R."/>
            <person name="Barry K."/>
            <person name="Chovatia M."/>
            <person name="Clum A."/>
            <person name="Daum C."/>
            <person name="Haridas S."/>
            <person name="He G."/>
            <person name="LaButti K."/>
            <person name="Lipzen A."/>
            <person name="Mondo S."/>
            <person name="Pangilinan J."/>
            <person name="Riley R."/>
            <person name="Salamov A."/>
            <person name="Simmons B.A."/>
            <person name="Magnuson J.K."/>
            <person name="Henrissat B."/>
            <person name="Mortensen U.H."/>
            <person name="Larsen T.O."/>
            <person name="De vries R.P."/>
            <person name="Grigoriev I.V."/>
            <person name="Machida M."/>
            <person name="Baker S.E."/>
            <person name="Andersen M.R."/>
        </authorList>
    </citation>
    <scope>NUCLEOTIDE SEQUENCE [LARGE SCALE GENOMIC DNA]</scope>
    <source>
        <strain evidence="1 2">CBS 126849</strain>
    </source>
</reference>
<evidence type="ECO:0000313" key="1">
    <source>
        <dbReference type="EMBL" id="KAB8212968.1"/>
    </source>
</evidence>
<protein>
    <submittedName>
        <fullName evidence="1">Uncharacterized protein</fullName>
    </submittedName>
</protein>
<dbReference type="AlphaFoldDB" id="A0A5N6E6H1"/>
<proteinExistence type="predicted"/>
<evidence type="ECO:0000313" key="2">
    <source>
        <dbReference type="Proteomes" id="UP000326799"/>
    </source>
</evidence>
<dbReference type="Proteomes" id="UP000326799">
    <property type="component" value="Unassembled WGS sequence"/>
</dbReference>
<accession>A0A5N6E6H1</accession>
<sequence>MSTTLPTLLFKATSGGTFSYPDGYDNVSNQDLVDLYRLTQKALLSLETEIDKRSITVGIGVEKAIRRVKEIYKEVRITKRVSEKSERAIHSAISAVTGPVFTDHGARRYQLFFIDILNLKNDGIFILCAASLGKEKVRSMKKEDRIEFLDYLANNLSTFNSSALDDLATKFDVPKHDMYSERNQRKRCLSQVLEISPRKEQQSVLQGKGPEVAAVSTSMETEQILRRQSQIEYRYSNAPVTSISPLGEKLTDAIKSSKQWQWERAVGQTDVTGCITALAPKDRNIDISLNMLVGFEMGTKLIEELGIIPM</sequence>
<name>A0A5N6E6H1_9EURO</name>